<gene>
    <name evidence="2" type="ORF">FE246_08800</name>
</gene>
<organism evidence="2 3">
    <name type="scientific">Aliarcobacter thereius</name>
    <dbReference type="NCBI Taxonomy" id="544718"/>
    <lineage>
        <taxon>Bacteria</taxon>
        <taxon>Pseudomonadati</taxon>
        <taxon>Campylobacterota</taxon>
        <taxon>Epsilonproteobacteria</taxon>
        <taxon>Campylobacterales</taxon>
        <taxon>Arcobacteraceae</taxon>
        <taxon>Aliarcobacter</taxon>
    </lineage>
</organism>
<reference evidence="2 3" key="1">
    <citation type="submission" date="2019-05" db="EMBL/GenBank/DDBJ databases">
        <title>Arcobacter cibarius and Arcobacter thereius providing challenges in identification an antibiotic susceptibility and Quinolone resistance.</title>
        <authorList>
            <person name="Busch A."/>
            <person name="Hanel I."/>
            <person name="Hotzel H."/>
            <person name="Tomaso H."/>
        </authorList>
    </citation>
    <scope>NUCLEOTIDE SEQUENCE [LARGE SCALE GENOMIC DNA]</scope>
    <source>
        <strain evidence="2 3">17CS1191_2</strain>
    </source>
</reference>
<dbReference type="EMBL" id="VBUF01000005">
    <property type="protein sequence ID" value="TLS71051.1"/>
    <property type="molecule type" value="Genomic_DNA"/>
</dbReference>
<dbReference type="RefSeq" id="WP_138143054.1">
    <property type="nucleotide sequence ID" value="NZ_VBUF01000005.1"/>
</dbReference>
<evidence type="ECO:0000256" key="1">
    <source>
        <dbReference type="SAM" id="Phobius"/>
    </source>
</evidence>
<proteinExistence type="predicted"/>
<feature type="transmembrane region" description="Helical" evidence="1">
    <location>
        <begin position="44"/>
        <end position="64"/>
    </location>
</feature>
<name>A0A5R9GXS5_9BACT</name>
<dbReference type="AlphaFoldDB" id="A0A5R9GXS5"/>
<sequence>MKHILYPTISSPSTIGSIPRIALIVLVSIIIPMFLIMALKSNPILATIISAILFGIGWVIMKIISYRDPDYILIYVAKFENLKQSQSYVA</sequence>
<dbReference type="Proteomes" id="UP000308001">
    <property type="component" value="Unassembled WGS sequence"/>
</dbReference>
<feature type="transmembrane region" description="Helical" evidence="1">
    <location>
        <begin position="21"/>
        <end position="38"/>
    </location>
</feature>
<protein>
    <submittedName>
        <fullName evidence="2">Uncharacterized protein</fullName>
    </submittedName>
</protein>
<comment type="caution">
    <text evidence="2">The sequence shown here is derived from an EMBL/GenBank/DDBJ whole genome shotgun (WGS) entry which is preliminary data.</text>
</comment>
<keyword evidence="1" id="KW-1133">Transmembrane helix</keyword>
<evidence type="ECO:0000313" key="2">
    <source>
        <dbReference type="EMBL" id="TLS71051.1"/>
    </source>
</evidence>
<keyword evidence="1" id="KW-0812">Transmembrane</keyword>
<evidence type="ECO:0000313" key="3">
    <source>
        <dbReference type="Proteomes" id="UP000308001"/>
    </source>
</evidence>
<keyword evidence="1" id="KW-0472">Membrane</keyword>
<accession>A0A5R9GXS5</accession>